<evidence type="ECO:0000256" key="3">
    <source>
        <dbReference type="ARBA" id="ARBA00022692"/>
    </source>
</evidence>
<organism evidence="10">
    <name type="scientific">Salpingoeca rosetta (strain ATCC 50818 / BSB-021)</name>
    <dbReference type="NCBI Taxonomy" id="946362"/>
    <lineage>
        <taxon>Eukaryota</taxon>
        <taxon>Choanoflagellata</taxon>
        <taxon>Craspedida</taxon>
        <taxon>Salpingoecidae</taxon>
        <taxon>Salpingoeca</taxon>
    </lineage>
</organism>
<dbReference type="Pfam" id="PF02466">
    <property type="entry name" value="Tim17"/>
    <property type="match status" value="1"/>
</dbReference>
<name>F2U323_SALR5</name>
<keyword evidence="8" id="KW-0813">Transport</keyword>
<evidence type="ECO:0000256" key="2">
    <source>
        <dbReference type="ARBA" id="ARBA00008444"/>
    </source>
</evidence>
<keyword evidence="4 8" id="KW-0999">Mitochondrion inner membrane</keyword>
<dbReference type="InterPro" id="IPR039175">
    <property type="entry name" value="TIM22"/>
</dbReference>
<evidence type="ECO:0000313" key="9">
    <source>
        <dbReference type="EMBL" id="EGD82017.1"/>
    </source>
</evidence>
<dbReference type="PANTHER" id="PTHR14110:SF0">
    <property type="entry name" value="MITOCHONDRIAL IMPORT INNER MEMBRANE TRANSLOCASE SUBUNIT TIM22"/>
    <property type="match status" value="1"/>
</dbReference>
<keyword evidence="7 8" id="KW-0472">Membrane</keyword>
<evidence type="ECO:0000313" key="10">
    <source>
        <dbReference type="Proteomes" id="UP000007799"/>
    </source>
</evidence>
<keyword evidence="8" id="KW-0811">Translocation</keyword>
<evidence type="ECO:0000256" key="7">
    <source>
        <dbReference type="ARBA" id="ARBA00023136"/>
    </source>
</evidence>
<dbReference type="OrthoDB" id="75343at2759"/>
<dbReference type="GO" id="GO:0045039">
    <property type="term" value="P:protein insertion into mitochondrial inner membrane"/>
    <property type="evidence" value="ECO:0007669"/>
    <property type="project" value="UniProtKB-UniRule"/>
</dbReference>
<sequence>MNYTEVEAERRVRQFMESCGFKAGIGTVGGFGFGALIGLFMASMNIGMPMEMPGVKMPGQKTFAQRQSMSALETVKDMGREMGTRAYSTGKNFALMSAIFAGSECLIESHRAKHDMLNSVSAGCFTGGVLGLRAGPAAGAFGCMGFAAFSAAIDLYMGH</sequence>
<dbReference type="GO" id="GO:0030943">
    <property type="term" value="F:mitochondrion targeting sequence binding"/>
    <property type="evidence" value="ECO:0007669"/>
    <property type="project" value="TreeGrafter"/>
</dbReference>
<dbReference type="GO" id="GO:0042721">
    <property type="term" value="C:TIM22 mitochondrial import inner membrane insertion complex"/>
    <property type="evidence" value="ECO:0007669"/>
    <property type="project" value="UniProtKB-UniRule"/>
</dbReference>
<accession>F2U323</accession>
<evidence type="ECO:0000256" key="6">
    <source>
        <dbReference type="ARBA" id="ARBA00023128"/>
    </source>
</evidence>
<dbReference type="InParanoid" id="F2U323"/>
<comment type="subunit">
    <text evidence="8">Component of the TIM22 complex.</text>
</comment>
<keyword evidence="8" id="KW-0653">Protein transport</keyword>
<dbReference type="PANTHER" id="PTHR14110">
    <property type="entry name" value="MITOCHONDRIAL IMPORT INNER MEMBRANE TRANSLOCASE SUBUNIT TIM22"/>
    <property type="match status" value="1"/>
</dbReference>
<dbReference type="Proteomes" id="UP000007799">
    <property type="component" value="Unassembled WGS sequence"/>
</dbReference>
<dbReference type="GO" id="GO:0008320">
    <property type="term" value="F:protein transmembrane transporter activity"/>
    <property type="evidence" value="ECO:0007669"/>
    <property type="project" value="UniProtKB-UniRule"/>
</dbReference>
<dbReference type="GeneID" id="16076787"/>
<gene>
    <name evidence="9" type="ORF">PTSG_02702</name>
</gene>
<dbReference type="EMBL" id="GL832960">
    <property type="protein sequence ID" value="EGD82017.1"/>
    <property type="molecule type" value="Genomic_DNA"/>
</dbReference>
<evidence type="ECO:0000256" key="5">
    <source>
        <dbReference type="ARBA" id="ARBA00022989"/>
    </source>
</evidence>
<comment type="caution">
    <text evidence="8">Lacks conserved residue(s) required for the propagation of feature annotation.</text>
</comment>
<evidence type="ECO:0000256" key="4">
    <source>
        <dbReference type="ARBA" id="ARBA00022792"/>
    </source>
</evidence>
<dbReference type="FunCoup" id="F2U323">
    <property type="interactions" value="975"/>
</dbReference>
<keyword evidence="5 8" id="KW-1133">Transmembrane helix</keyword>
<keyword evidence="3 8" id="KW-0812">Transmembrane</keyword>
<keyword evidence="10" id="KW-1185">Reference proteome</keyword>
<comment type="function">
    <text evidence="8">Essential core component of the TIM22 complex, a complex that mediates the import and insertion of multi-pass transmembrane proteins into the mitochondrial inner membrane. In the TIM22 complex, it constitutes the voltage-activated and signal-gated channel. Forms a twin-pore translocase that uses the membrane potential as external driving force in 2 voltage-dependent steps.</text>
</comment>
<dbReference type="STRING" id="946362.F2U323"/>
<evidence type="ECO:0000256" key="8">
    <source>
        <dbReference type="RuleBase" id="RU367038"/>
    </source>
</evidence>
<dbReference type="KEGG" id="sre:PTSG_02702"/>
<dbReference type="AlphaFoldDB" id="F2U323"/>
<keyword evidence="6 8" id="KW-0496">Mitochondrion</keyword>
<dbReference type="eggNOG" id="KOG3225">
    <property type="taxonomic scope" value="Eukaryota"/>
</dbReference>
<evidence type="ECO:0000256" key="1">
    <source>
        <dbReference type="ARBA" id="ARBA00004448"/>
    </source>
</evidence>
<dbReference type="OMA" id="EERWIQW"/>
<proteinExistence type="inferred from homology"/>
<dbReference type="RefSeq" id="XP_004996200.1">
    <property type="nucleotide sequence ID" value="XM_004996143.1"/>
</dbReference>
<comment type="similarity">
    <text evidence="2 8">Belongs to the Tim17/Tim22/Tim23 family.</text>
</comment>
<comment type="subcellular location">
    <subcellularLocation>
        <location evidence="1 8">Mitochondrion inner membrane</location>
        <topology evidence="1 8">Multi-pass membrane protein</topology>
    </subcellularLocation>
</comment>
<protein>
    <recommendedName>
        <fullName evidence="8">Mitochondrial import inner membrane translocase subunit TIM22</fullName>
    </recommendedName>
</protein>
<reference evidence="9" key="1">
    <citation type="submission" date="2009-08" db="EMBL/GenBank/DDBJ databases">
        <title>Annotation of Salpingoeca rosetta.</title>
        <authorList>
            <consortium name="The Broad Institute Genome Sequencing Platform"/>
            <person name="Russ C."/>
            <person name="Cuomo C."/>
            <person name="Burger G."/>
            <person name="Gray M.W."/>
            <person name="Holland P.W.H."/>
            <person name="King N."/>
            <person name="Lang F.B.F."/>
            <person name="Roger A.J."/>
            <person name="Ruiz-Trillo I."/>
            <person name="Young S.K."/>
            <person name="Zeng Q."/>
            <person name="Gargeya S."/>
            <person name="Alvarado L."/>
            <person name="Berlin A."/>
            <person name="Chapman S.B."/>
            <person name="Chen Z."/>
            <person name="Freedman E."/>
            <person name="Gellesch M."/>
            <person name="Goldberg J."/>
            <person name="Griggs A."/>
            <person name="Gujja S."/>
            <person name="Heilman E."/>
            <person name="Heiman D."/>
            <person name="Howarth C."/>
            <person name="Mehta T."/>
            <person name="Neiman D."/>
            <person name="Pearson M."/>
            <person name="Roberts A."/>
            <person name="Saif S."/>
            <person name="Shea T."/>
            <person name="Shenoy N."/>
            <person name="Sisk P."/>
            <person name="Stolte C."/>
            <person name="Sykes S."/>
            <person name="White J."/>
            <person name="Yandava C."/>
            <person name="Haas B."/>
            <person name="Nusbaum C."/>
            <person name="Birren B."/>
        </authorList>
    </citation>
    <scope>NUCLEOTIDE SEQUENCE [LARGE SCALE GENOMIC DNA]</scope>
    <source>
        <strain evidence="9">ATCC 50818</strain>
    </source>
</reference>
<feature type="transmembrane region" description="Helical" evidence="8">
    <location>
        <begin position="21"/>
        <end position="42"/>
    </location>
</feature>